<dbReference type="Gene3D" id="1.10.3420.10">
    <property type="entry name" value="putative ntp pyrophosphohydrolase like domain"/>
    <property type="match status" value="1"/>
</dbReference>
<name>A0ABT8LIN5_9BACT</name>
<dbReference type="CDD" id="cd11530">
    <property type="entry name" value="NTP-PPase_DR2231_like"/>
    <property type="match status" value="1"/>
</dbReference>
<proteinExistence type="predicted"/>
<reference evidence="1" key="1">
    <citation type="submission" date="2023-06" db="EMBL/GenBank/DDBJ databases">
        <title>Genomic of Agaribacillus aureum.</title>
        <authorList>
            <person name="Wang G."/>
        </authorList>
    </citation>
    <scope>NUCLEOTIDE SEQUENCE</scope>
    <source>
        <strain evidence="1">BMA12</strain>
    </source>
</reference>
<gene>
    <name evidence="1" type="ORF">QQ020_35265</name>
</gene>
<dbReference type="InterPro" id="IPR033653">
    <property type="entry name" value="NTP-PPase_DR2231-like"/>
</dbReference>
<evidence type="ECO:0000313" key="2">
    <source>
        <dbReference type="Proteomes" id="UP001172083"/>
    </source>
</evidence>
<protein>
    <submittedName>
        <fullName evidence="1">Nucleoside triphosphate pyrophosphohydrolase family protein</fullName>
    </submittedName>
</protein>
<dbReference type="Pfam" id="PF01503">
    <property type="entry name" value="PRA-PH"/>
    <property type="match status" value="1"/>
</dbReference>
<accession>A0ABT8LIN5</accession>
<dbReference type="EMBL" id="JAUJEB010000016">
    <property type="protein sequence ID" value="MDN5217388.1"/>
    <property type="molecule type" value="Genomic_DNA"/>
</dbReference>
<sequence>MNKTLESVSEFHKTFGAPVLNSPQVPGEDRVRLRLTLILEELSELAEASGAAKIFNEMMKNKVAAFEEKPEVTDTGEALDALCDLQVVLNGSTLEYGLQGRFDEAFDEVHRSNMSKACASQEEAEASVLKYQEQGVETVLEKVNGKYVIYRASDHKILKGINYFSPDISQFAK</sequence>
<comment type="caution">
    <text evidence="1">The sequence shown here is derived from an EMBL/GenBank/DDBJ whole genome shotgun (WGS) entry which is preliminary data.</text>
</comment>
<dbReference type="Proteomes" id="UP001172083">
    <property type="component" value="Unassembled WGS sequence"/>
</dbReference>
<keyword evidence="2" id="KW-1185">Reference proteome</keyword>
<evidence type="ECO:0000313" key="1">
    <source>
        <dbReference type="EMBL" id="MDN5217388.1"/>
    </source>
</evidence>
<organism evidence="1 2">
    <name type="scientific">Agaribacillus aureus</name>
    <dbReference type="NCBI Taxonomy" id="3051825"/>
    <lineage>
        <taxon>Bacteria</taxon>
        <taxon>Pseudomonadati</taxon>
        <taxon>Bacteroidota</taxon>
        <taxon>Cytophagia</taxon>
        <taxon>Cytophagales</taxon>
        <taxon>Splendidivirgaceae</taxon>
        <taxon>Agaribacillus</taxon>
    </lineage>
</organism>
<dbReference type="InterPro" id="IPR023292">
    <property type="entry name" value="NTP_PyroPHydrolase-like_dom_sf"/>
</dbReference>
<dbReference type="RefSeq" id="WP_346762725.1">
    <property type="nucleotide sequence ID" value="NZ_JAUJEB010000016.1"/>
</dbReference>
<dbReference type="InterPro" id="IPR021130">
    <property type="entry name" value="PRib-ATP_PPHydrolase-like"/>
</dbReference>